<dbReference type="Pfam" id="PF01883">
    <property type="entry name" value="FeS_assembly_P"/>
    <property type="match status" value="1"/>
</dbReference>
<dbReference type="Gene3D" id="3.30.300.130">
    <property type="entry name" value="Fe-S cluster assembly (FSCA)"/>
    <property type="match status" value="1"/>
</dbReference>
<evidence type="ECO:0000313" key="2">
    <source>
        <dbReference type="EMBL" id="MCF3946745.1"/>
    </source>
</evidence>
<organism evidence="2 3">
    <name type="scientific">Acidiphilium iwatense</name>
    <dbReference type="NCBI Taxonomy" id="768198"/>
    <lineage>
        <taxon>Bacteria</taxon>
        <taxon>Pseudomonadati</taxon>
        <taxon>Pseudomonadota</taxon>
        <taxon>Alphaproteobacteria</taxon>
        <taxon>Acetobacterales</taxon>
        <taxon>Acidocellaceae</taxon>
        <taxon>Acidiphilium</taxon>
    </lineage>
</organism>
<gene>
    <name evidence="2" type="ORF">L2A60_08630</name>
</gene>
<evidence type="ECO:0000259" key="1">
    <source>
        <dbReference type="Pfam" id="PF01883"/>
    </source>
</evidence>
<dbReference type="PANTHER" id="PTHR42831">
    <property type="entry name" value="FE-S PROTEIN MATURATION AUXILIARY FACTOR YITW"/>
    <property type="match status" value="1"/>
</dbReference>
<name>A0ABS9DX28_9PROT</name>
<sequence length="121" mass="13156">MDDNLMKSEPVTTWTPDGETAPVVTEDAVIAAIATVYDPEIPVNIFELGLIYAIEIEQGRVKVEMTLTAPACPSAQELPEAVRLAVGTVPGVAEVDVETVWDPPWDPSRMSDEARLALNMY</sequence>
<feature type="domain" description="MIP18 family-like" evidence="1">
    <location>
        <begin position="26"/>
        <end position="97"/>
    </location>
</feature>
<comment type="caution">
    <text evidence="2">The sequence shown here is derived from an EMBL/GenBank/DDBJ whole genome shotgun (WGS) entry which is preliminary data.</text>
</comment>
<dbReference type="InterPro" id="IPR002744">
    <property type="entry name" value="MIP18-like"/>
</dbReference>
<dbReference type="Proteomes" id="UP001521209">
    <property type="component" value="Unassembled WGS sequence"/>
</dbReference>
<dbReference type="SUPFAM" id="SSF117916">
    <property type="entry name" value="Fe-S cluster assembly (FSCA) domain-like"/>
    <property type="match status" value="1"/>
</dbReference>
<dbReference type="EMBL" id="JAKGBZ010000013">
    <property type="protein sequence ID" value="MCF3946745.1"/>
    <property type="molecule type" value="Genomic_DNA"/>
</dbReference>
<evidence type="ECO:0000313" key="3">
    <source>
        <dbReference type="Proteomes" id="UP001521209"/>
    </source>
</evidence>
<dbReference type="InterPro" id="IPR014291">
    <property type="entry name" value="SUF_FeS_clus_asmbl-assoc"/>
</dbReference>
<keyword evidence="3" id="KW-1185">Reference proteome</keyword>
<proteinExistence type="predicted"/>
<accession>A0ABS9DX28</accession>
<dbReference type="NCBIfam" id="TIGR02945">
    <property type="entry name" value="SUF_assoc"/>
    <property type="match status" value="1"/>
</dbReference>
<dbReference type="InterPro" id="IPR034904">
    <property type="entry name" value="FSCA_dom_sf"/>
</dbReference>
<protein>
    <submittedName>
        <fullName evidence="2">SUF system Fe-S cluster assembly protein</fullName>
    </submittedName>
</protein>
<dbReference type="PANTHER" id="PTHR42831:SF1">
    <property type="entry name" value="FE-S PROTEIN MATURATION AUXILIARY FACTOR YITW"/>
    <property type="match status" value="1"/>
</dbReference>
<dbReference type="InterPro" id="IPR052339">
    <property type="entry name" value="Fe-S_Maturation_MIP18"/>
</dbReference>
<reference evidence="2 3" key="1">
    <citation type="submission" date="2022-01" db="EMBL/GenBank/DDBJ databases">
        <authorList>
            <person name="Won M."/>
            <person name="Kim S.-J."/>
            <person name="Kwon S.-W."/>
        </authorList>
    </citation>
    <scope>NUCLEOTIDE SEQUENCE [LARGE SCALE GENOMIC DNA]</scope>
    <source>
        <strain evidence="2 3">KCTC 23505</strain>
    </source>
</reference>
<dbReference type="RefSeq" id="WP_235703982.1">
    <property type="nucleotide sequence ID" value="NZ_JAKGBZ010000013.1"/>
</dbReference>